<evidence type="ECO:0000313" key="2">
    <source>
        <dbReference type="EMBL" id="SIR16869.1"/>
    </source>
</evidence>
<proteinExistence type="inferred from homology"/>
<dbReference type="PANTHER" id="PTHR11803">
    <property type="entry name" value="2-IMINOBUTANOATE/2-IMINOPROPANOATE DEAMINASE RIDA"/>
    <property type="match status" value="1"/>
</dbReference>
<dbReference type="CDD" id="cd00448">
    <property type="entry name" value="YjgF_YER057c_UK114_family"/>
    <property type="match status" value="1"/>
</dbReference>
<dbReference type="GO" id="GO:0005829">
    <property type="term" value="C:cytosol"/>
    <property type="evidence" value="ECO:0007669"/>
    <property type="project" value="TreeGrafter"/>
</dbReference>
<dbReference type="SUPFAM" id="SSF55298">
    <property type="entry name" value="YjgF-like"/>
    <property type="match status" value="1"/>
</dbReference>
<dbReference type="Gene3D" id="3.30.1330.40">
    <property type="entry name" value="RutC-like"/>
    <property type="match status" value="1"/>
</dbReference>
<gene>
    <name evidence="2" type="ORF">SAMN05421546_0030</name>
</gene>
<dbReference type="EMBL" id="FTLW01000015">
    <property type="protein sequence ID" value="SIR16869.1"/>
    <property type="molecule type" value="Genomic_DNA"/>
</dbReference>
<evidence type="ECO:0000313" key="3">
    <source>
        <dbReference type="Proteomes" id="UP000241788"/>
    </source>
</evidence>
<evidence type="ECO:0000256" key="1">
    <source>
        <dbReference type="ARBA" id="ARBA00010552"/>
    </source>
</evidence>
<dbReference type="AlphaFoldDB" id="A0A1N6YR03"/>
<dbReference type="RefSeq" id="WP_076588719.1">
    <property type="nucleotide sequence ID" value="NZ_FTLW01000015.1"/>
</dbReference>
<accession>A0A1N6YR03</accession>
<dbReference type="Proteomes" id="UP000241788">
    <property type="component" value="Unassembled WGS sequence"/>
</dbReference>
<reference evidence="3" key="1">
    <citation type="submission" date="2017-01" db="EMBL/GenBank/DDBJ databases">
        <authorList>
            <person name="Varghese N."/>
            <person name="Submissions S."/>
        </authorList>
    </citation>
    <scope>NUCLEOTIDE SEQUENCE [LARGE SCALE GENOMIC DNA]</scope>
    <source>
        <strain evidence="3">UM1</strain>
    </source>
</reference>
<organism evidence="2 3">
    <name type="scientific">Solilutibacter tolerans</name>
    <dbReference type="NCBI Taxonomy" id="1604334"/>
    <lineage>
        <taxon>Bacteria</taxon>
        <taxon>Pseudomonadati</taxon>
        <taxon>Pseudomonadota</taxon>
        <taxon>Gammaproteobacteria</taxon>
        <taxon>Lysobacterales</taxon>
        <taxon>Lysobacteraceae</taxon>
        <taxon>Solilutibacter</taxon>
    </lineage>
</organism>
<dbReference type="STRING" id="1604334.SAMN05421546_0030"/>
<protein>
    <submittedName>
        <fullName evidence="2">Enamine deaminase RidA, house cleaning of reactive enamine intermediates, YjgF/YER057c/UK114 family</fullName>
    </submittedName>
</protein>
<name>A0A1N6YR03_9GAMM</name>
<dbReference type="InterPro" id="IPR035959">
    <property type="entry name" value="RutC-like_sf"/>
</dbReference>
<sequence>MSVELLNPDGIFKPDSYFQVGVGTGSRVVFLSGQVAQDQDGNLVGKGDLAAQAEQVYLNVAAALKGAGATFSDVVKLTVYVTDWAPEKMEQLIAGAMRAAGKLGFDPRRAITLIGVASLSSPDLLIEVEAVAIVS</sequence>
<comment type="similarity">
    <text evidence="1">Belongs to the RutC family.</text>
</comment>
<keyword evidence="3" id="KW-1185">Reference proteome</keyword>
<dbReference type="PANTHER" id="PTHR11803:SF58">
    <property type="entry name" value="PROTEIN HMF1-RELATED"/>
    <property type="match status" value="1"/>
</dbReference>
<dbReference type="InterPro" id="IPR006175">
    <property type="entry name" value="YjgF/YER057c/UK114"/>
</dbReference>
<dbReference type="GO" id="GO:0019239">
    <property type="term" value="F:deaminase activity"/>
    <property type="evidence" value="ECO:0007669"/>
    <property type="project" value="TreeGrafter"/>
</dbReference>
<dbReference type="OrthoDB" id="573013at2"/>
<dbReference type="Pfam" id="PF01042">
    <property type="entry name" value="Ribonuc_L-PSP"/>
    <property type="match status" value="1"/>
</dbReference>